<evidence type="ECO:0000256" key="6">
    <source>
        <dbReference type="ARBA" id="ARBA00023004"/>
    </source>
</evidence>
<evidence type="ECO:0000256" key="1">
    <source>
        <dbReference type="ARBA" id="ARBA00001961"/>
    </source>
</evidence>
<organism evidence="9 10">
    <name type="scientific">Halocaridina rubra</name>
    <name type="common">Hawaiian red shrimp</name>
    <dbReference type="NCBI Taxonomy" id="373956"/>
    <lineage>
        <taxon>Eukaryota</taxon>
        <taxon>Metazoa</taxon>
        <taxon>Ecdysozoa</taxon>
        <taxon>Arthropoda</taxon>
        <taxon>Crustacea</taxon>
        <taxon>Multicrustacea</taxon>
        <taxon>Malacostraca</taxon>
        <taxon>Eumalacostraca</taxon>
        <taxon>Eucarida</taxon>
        <taxon>Decapoda</taxon>
        <taxon>Pleocyemata</taxon>
        <taxon>Caridea</taxon>
        <taxon>Atyoidea</taxon>
        <taxon>Atyidae</taxon>
        <taxon>Halocaridina</taxon>
    </lineage>
</organism>
<dbReference type="GO" id="GO:0004656">
    <property type="term" value="F:procollagen-proline 4-dioxygenase activity"/>
    <property type="evidence" value="ECO:0007669"/>
    <property type="project" value="TreeGrafter"/>
</dbReference>
<dbReference type="Gene3D" id="2.60.120.620">
    <property type="entry name" value="q2cbj1_9rhob like domain"/>
    <property type="match status" value="1"/>
</dbReference>
<evidence type="ECO:0000256" key="7">
    <source>
        <dbReference type="SAM" id="Phobius"/>
    </source>
</evidence>
<proteinExistence type="predicted"/>
<dbReference type="InterPro" id="IPR045054">
    <property type="entry name" value="P4HA-like"/>
</dbReference>
<evidence type="ECO:0000256" key="3">
    <source>
        <dbReference type="ARBA" id="ARBA00022896"/>
    </source>
</evidence>
<keyword evidence="5" id="KW-0560">Oxidoreductase</keyword>
<dbReference type="InterPro" id="IPR006620">
    <property type="entry name" value="Pro_4_hyd_alph"/>
</dbReference>
<dbReference type="Proteomes" id="UP001381693">
    <property type="component" value="Unassembled WGS sequence"/>
</dbReference>
<evidence type="ECO:0000256" key="4">
    <source>
        <dbReference type="ARBA" id="ARBA00022964"/>
    </source>
</evidence>
<feature type="domain" description="Fe2OG dioxygenase" evidence="8">
    <location>
        <begin position="11"/>
        <end position="110"/>
    </location>
</feature>
<dbReference type="PANTHER" id="PTHR10869">
    <property type="entry name" value="PROLYL 4-HYDROXYLASE ALPHA SUBUNIT"/>
    <property type="match status" value="1"/>
</dbReference>
<dbReference type="GO" id="GO:0031418">
    <property type="term" value="F:L-ascorbic acid binding"/>
    <property type="evidence" value="ECO:0007669"/>
    <property type="project" value="UniProtKB-KW"/>
</dbReference>
<dbReference type="Pfam" id="PF13640">
    <property type="entry name" value="2OG-FeII_Oxy_3"/>
    <property type="match status" value="1"/>
</dbReference>
<evidence type="ECO:0000256" key="5">
    <source>
        <dbReference type="ARBA" id="ARBA00023002"/>
    </source>
</evidence>
<dbReference type="SMART" id="SM00702">
    <property type="entry name" value="P4Hc"/>
    <property type="match status" value="1"/>
</dbReference>
<feature type="transmembrane region" description="Helical" evidence="7">
    <location>
        <begin position="6"/>
        <end position="23"/>
    </location>
</feature>
<reference evidence="9 10" key="1">
    <citation type="submission" date="2023-11" db="EMBL/GenBank/DDBJ databases">
        <title>Halocaridina rubra genome assembly.</title>
        <authorList>
            <person name="Smith C."/>
        </authorList>
    </citation>
    <scope>NUCLEOTIDE SEQUENCE [LARGE SCALE GENOMIC DNA]</scope>
    <source>
        <strain evidence="9">EP-1</strain>
        <tissue evidence="9">Whole</tissue>
    </source>
</reference>
<dbReference type="GO" id="GO:0005783">
    <property type="term" value="C:endoplasmic reticulum"/>
    <property type="evidence" value="ECO:0007669"/>
    <property type="project" value="TreeGrafter"/>
</dbReference>
<name>A0AAN8XEN5_HALRR</name>
<gene>
    <name evidence="9" type="ORF">SK128_018857</name>
</gene>
<keyword evidence="4" id="KW-0223">Dioxygenase</keyword>
<keyword evidence="10" id="KW-1185">Reference proteome</keyword>
<evidence type="ECO:0000313" key="10">
    <source>
        <dbReference type="Proteomes" id="UP001381693"/>
    </source>
</evidence>
<protein>
    <recommendedName>
        <fullName evidence="8">Fe2OG dioxygenase domain-containing protein</fullName>
    </recommendedName>
</protein>
<accession>A0AAN8XEN5</accession>
<dbReference type="AlphaFoldDB" id="A0AAN8XEN5"/>
<dbReference type="InterPro" id="IPR005123">
    <property type="entry name" value="Oxoglu/Fe-dep_dioxygenase_dom"/>
</dbReference>
<keyword evidence="2" id="KW-0479">Metal-binding</keyword>
<evidence type="ECO:0000256" key="2">
    <source>
        <dbReference type="ARBA" id="ARBA00022723"/>
    </source>
</evidence>
<keyword evidence="7" id="KW-0812">Transmembrane</keyword>
<comment type="caution">
    <text evidence="9">The sequence shown here is derived from an EMBL/GenBank/DDBJ whole genome shotgun (WGS) entry which is preliminary data.</text>
</comment>
<evidence type="ECO:0000313" key="9">
    <source>
        <dbReference type="EMBL" id="KAK7082887.1"/>
    </source>
</evidence>
<dbReference type="InterPro" id="IPR044862">
    <property type="entry name" value="Pro_4_hyd_alph_FE2OG_OXY"/>
</dbReference>
<dbReference type="GO" id="GO:0005506">
    <property type="term" value="F:iron ion binding"/>
    <property type="evidence" value="ECO:0007669"/>
    <property type="project" value="InterPro"/>
</dbReference>
<comment type="cofactor">
    <cofactor evidence="1">
        <name>L-ascorbate</name>
        <dbReference type="ChEBI" id="CHEBI:38290"/>
    </cofactor>
</comment>
<keyword evidence="7" id="KW-1133">Transmembrane helix</keyword>
<keyword evidence="7" id="KW-0472">Membrane</keyword>
<dbReference type="PROSITE" id="PS51471">
    <property type="entry name" value="FE2OG_OXY"/>
    <property type="match status" value="1"/>
</dbReference>
<keyword evidence="6" id="KW-0408">Iron</keyword>
<keyword evidence="3" id="KW-0847">Vitamin C</keyword>
<dbReference type="EMBL" id="JAXCGZ010003861">
    <property type="protein sequence ID" value="KAK7082887.1"/>
    <property type="molecule type" value="Genomic_DNA"/>
</dbReference>
<dbReference type="PANTHER" id="PTHR10869:SF244">
    <property type="entry name" value="PROLYL 4-HYDROXYLASE SUBUNIT ALPHA-2"/>
    <property type="match status" value="1"/>
</dbReference>
<evidence type="ECO:0000259" key="8">
    <source>
        <dbReference type="PROSITE" id="PS51471"/>
    </source>
</evidence>
<sequence>MPCICQMQIIIFMQIIVTFLNYLQWAEIGSKLEHYTSGDRLATWMFYLSDVEAGGRTAFPQAGISLAPVKGAAVFWYSIKKNGYGNQRSEHGGCPVLLGHKWVANKWIRENINFLRQTLCLRCRRIRWNLK</sequence>